<feature type="repeat" description="ANK" evidence="3">
    <location>
        <begin position="447"/>
        <end position="495"/>
    </location>
</feature>
<dbReference type="PANTHER" id="PTHR24178">
    <property type="entry name" value="MOLTING PROTEIN MLT-4"/>
    <property type="match status" value="1"/>
</dbReference>
<feature type="repeat" description="ANK" evidence="3">
    <location>
        <begin position="166"/>
        <end position="198"/>
    </location>
</feature>
<keyword evidence="6" id="KW-1185">Reference proteome</keyword>
<sequence>MNDRELVKFLDDLVTGGSSAVKIIIACEVLEALEKSPVCADISLFDAEIEATFLRYAISSWPQHFRLALPSSGDADLISKVLSEYNAFYFWLDTFIENDDSGFLGLNNRDITPLDLICRFGITEFLGPLLRKFEEASSRHQLRQSLNLGCFQGHLTAVNELQHDAASDQALSLTVQGGHFDVVKTLLSHGVSLNAQDSHDLTSLHYAAARGGLSMAKVLLENDAEIDMKTSDGTTPLHLAATTGQLELSQLLISKAANASLDNAGYDAMKSAAQSGFTGIVCLPTENGINLDKAPMDGTSPIHLAAQYGYQDTCEFFTTLSFSNLPNKAGWTLLKFAAYGGYLPIVQKLSSLCSPLGGDHSEIVSLFLTHGADISGLTPGGDTPLHAAIRDGAYQILEHLFQHLKPDANIRNSLGQTSLHQAAELGDLEMLWYLLRKGISASSRTNDGDTPLYFAARYDHEDILQFFLELNTYERHNDMVSILLRAGADTKGEDSSKDTPLHSLARSRKPNTEIGRQLLEAGAPIDARNVDYETLLFITAYNGEVELEVKSNHTTSLYLAAENGNAENVLWLLDNGADLRMESGIYGTPLNAGAAHKDVAELLPK</sequence>
<feature type="region of interest" description="Disordered" evidence="4">
    <location>
        <begin position="490"/>
        <end position="509"/>
    </location>
</feature>
<dbReference type="InterPro" id="IPR036770">
    <property type="entry name" value="Ankyrin_rpt-contain_sf"/>
</dbReference>
<evidence type="ECO:0000256" key="1">
    <source>
        <dbReference type="ARBA" id="ARBA00022737"/>
    </source>
</evidence>
<feature type="repeat" description="ANK" evidence="3">
    <location>
        <begin position="199"/>
        <end position="231"/>
    </location>
</feature>
<dbReference type="InterPro" id="IPR002110">
    <property type="entry name" value="Ankyrin_rpt"/>
</dbReference>
<feature type="repeat" description="ANK" evidence="3">
    <location>
        <begin position="496"/>
        <end position="530"/>
    </location>
</feature>
<dbReference type="Pfam" id="PF00023">
    <property type="entry name" value="Ank"/>
    <property type="match status" value="1"/>
</dbReference>
<gene>
    <name evidence="5" type="ORF">K458DRAFT_394853</name>
</gene>
<reference evidence="5" key="1">
    <citation type="journal article" date="2020" name="Stud. Mycol.">
        <title>101 Dothideomycetes genomes: a test case for predicting lifestyles and emergence of pathogens.</title>
        <authorList>
            <person name="Haridas S."/>
            <person name="Albert R."/>
            <person name="Binder M."/>
            <person name="Bloem J."/>
            <person name="Labutti K."/>
            <person name="Salamov A."/>
            <person name="Andreopoulos B."/>
            <person name="Baker S."/>
            <person name="Barry K."/>
            <person name="Bills G."/>
            <person name="Bluhm B."/>
            <person name="Cannon C."/>
            <person name="Castanera R."/>
            <person name="Culley D."/>
            <person name="Daum C."/>
            <person name="Ezra D."/>
            <person name="Gonzalez J."/>
            <person name="Henrissat B."/>
            <person name="Kuo A."/>
            <person name="Liang C."/>
            <person name="Lipzen A."/>
            <person name="Lutzoni F."/>
            <person name="Magnuson J."/>
            <person name="Mondo S."/>
            <person name="Nolan M."/>
            <person name="Ohm R."/>
            <person name="Pangilinan J."/>
            <person name="Park H.-J."/>
            <person name="Ramirez L."/>
            <person name="Alfaro M."/>
            <person name="Sun H."/>
            <person name="Tritt A."/>
            <person name="Yoshinaga Y."/>
            <person name="Zwiers L.-H."/>
            <person name="Turgeon B."/>
            <person name="Goodwin S."/>
            <person name="Spatafora J."/>
            <person name="Crous P."/>
            <person name="Grigoriev I."/>
        </authorList>
    </citation>
    <scope>NUCLEOTIDE SEQUENCE</scope>
    <source>
        <strain evidence="5">CBS 122367</strain>
    </source>
</reference>
<dbReference type="AlphaFoldDB" id="A0A6G1IK04"/>
<dbReference type="PROSITE" id="PS50297">
    <property type="entry name" value="ANK_REP_REGION"/>
    <property type="match status" value="7"/>
</dbReference>
<organism evidence="5 6">
    <name type="scientific">Lentithecium fluviatile CBS 122367</name>
    <dbReference type="NCBI Taxonomy" id="1168545"/>
    <lineage>
        <taxon>Eukaryota</taxon>
        <taxon>Fungi</taxon>
        <taxon>Dikarya</taxon>
        <taxon>Ascomycota</taxon>
        <taxon>Pezizomycotina</taxon>
        <taxon>Dothideomycetes</taxon>
        <taxon>Pleosporomycetidae</taxon>
        <taxon>Pleosporales</taxon>
        <taxon>Massarineae</taxon>
        <taxon>Lentitheciaceae</taxon>
        <taxon>Lentithecium</taxon>
    </lineage>
</organism>
<evidence type="ECO:0000256" key="2">
    <source>
        <dbReference type="ARBA" id="ARBA00023043"/>
    </source>
</evidence>
<dbReference type="Proteomes" id="UP000799291">
    <property type="component" value="Unassembled WGS sequence"/>
</dbReference>
<dbReference type="PROSITE" id="PS50088">
    <property type="entry name" value="ANK_REPEAT"/>
    <property type="match status" value="8"/>
</dbReference>
<proteinExistence type="predicted"/>
<feature type="repeat" description="ANK" evidence="3">
    <location>
        <begin position="552"/>
        <end position="584"/>
    </location>
</feature>
<dbReference type="OrthoDB" id="3775140at2759"/>
<feature type="repeat" description="ANK" evidence="3">
    <location>
        <begin position="380"/>
        <end position="403"/>
    </location>
</feature>
<keyword evidence="1" id="KW-0677">Repeat</keyword>
<dbReference type="EMBL" id="MU005611">
    <property type="protein sequence ID" value="KAF2678574.1"/>
    <property type="molecule type" value="Genomic_DNA"/>
</dbReference>
<feature type="repeat" description="ANK" evidence="3">
    <location>
        <begin position="414"/>
        <end position="446"/>
    </location>
</feature>
<keyword evidence="2 3" id="KW-0040">ANK repeat</keyword>
<dbReference type="SUPFAM" id="SSF48403">
    <property type="entry name" value="Ankyrin repeat"/>
    <property type="match status" value="2"/>
</dbReference>
<protein>
    <submittedName>
        <fullName evidence="5">Ankyrin</fullName>
    </submittedName>
</protein>
<evidence type="ECO:0000256" key="3">
    <source>
        <dbReference type="PROSITE-ProRule" id="PRU00023"/>
    </source>
</evidence>
<name>A0A6G1IK04_9PLEO</name>
<evidence type="ECO:0000313" key="6">
    <source>
        <dbReference type="Proteomes" id="UP000799291"/>
    </source>
</evidence>
<dbReference type="Pfam" id="PF12796">
    <property type="entry name" value="Ank_2"/>
    <property type="match status" value="3"/>
</dbReference>
<evidence type="ECO:0000313" key="5">
    <source>
        <dbReference type="EMBL" id="KAF2678574.1"/>
    </source>
</evidence>
<dbReference type="SMART" id="SM00248">
    <property type="entry name" value="ANK"/>
    <property type="match status" value="10"/>
</dbReference>
<dbReference type="Gene3D" id="1.25.40.20">
    <property type="entry name" value="Ankyrin repeat-containing domain"/>
    <property type="match status" value="4"/>
</dbReference>
<dbReference type="PRINTS" id="PR01415">
    <property type="entry name" value="ANKYRIN"/>
</dbReference>
<evidence type="ECO:0000256" key="4">
    <source>
        <dbReference type="SAM" id="MobiDB-lite"/>
    </source>
</evidence>
<feature type="compositionally biased region" description="Basic and acidic residues" evidence="4">
    <location>
        <begin position="490"/>
        <end position="500"/>
    </location>
</feature>
<feature type="repeat" description="ANK" evidence="3">
    <location>
        <begin position="232"/>
        <end position="264"/>
    </location>
</feature>
<accession>A0A6G1IK04</accession>